<dbReference type="Proteomes" id="UP001230221">
    <property type="component" value="Segment"/>
</dbReference>
<dbReference type="EMBL" id="MN803433">
    <property type="protein sequence ID" value="QJD26152.1"/>
    <property type="molecule type" value="Viral_cRNA"/>
</dbReference>
<keyword evidence="3" id="KW-1185">Reference proteome</keyword>
<evidence type="ECO:0000313" key="2">
    <source>
        <dbReference type="EMBL" id="QJD26152.1"/>
    </source>
</evidence>
<evidence type="ECO:0000313" key="3">
    <source>
        <dbReference type="Proteomes" id="UP001230221"/>
    </source>
</evidence>
<keyword evidence="1" id="KW-1133">Transmembrane helix</keyword>
<evidence type="ECO:0000256" key="1">
    <source>
        <dbReference type="SAM" id="Phobius"/>
    </source>
</evidence>
<feature type="transmembrane region" description="Helical" evidence="1">
    <location>
        <begin position="27"/>
        <end position="48"/>
    </location>
</feature>
<keyword evidence="1" id="KW-0812">Transmembrane</keyword>
<proteinExistence type="predicted"/>
<keyword evidence="1" id="KW-0472">Membrane</keyword>
<organism evidence="2 3">
    <name type="scientific">Schistocephalus solidus rhabdovirus</name>
    <dbReference type="NCBI Taxonomy" id="2729339"/>
    <lineage>
        <taxon>Viruses</taxon>
        <taxon>Riboviria</taxon>
        <taxon>Orthornavirae</taxon>
        <taxon>Negarnaviricota</taxon>
        <taxon>Haploviricotina</taxon>
        <taxon>Monjiviricetes</taxon>
        <taxon>Mononegavirales</taxon>
        <taxon>Rhabdoviridae</taxon>
        <taxon>Rhabdoviridae incertae sedis</taxon>
        <taxon>Alphaplatrhavirus</taxon>
        <taxon>Alphaplatrhavirus solidus</taxon>
    </lineage>
</organism>
<name>A0A6M3S362_9RHAB</name>
<sequence length="102" mass="11829">MAPLEHPLMIDDQIVRALNNSNISKFVVIWVVLEFLILVTFVFWRIGLLSCCRSHIKNLDVELTKKTKKHMGPPKKFRRTSEMDRLINPMPSHTSLDRFGAP</sequence>
<reference evidence="2" key="1">
    <citation type="journal article" date="2020" name="ISME J.">
        <title>Characterization of viruses in a tapeworm: phylogenetic position, vertical transmission, and transmission to the parasitized host.</title>
        <authorList>
            <person name="Hahn M.A."/>
            <person name="Rosario K."/>
            <person name="Lucas P."/>
            <person name="Dheilly N.M."/>
        </authorList>
    </citation>
    <scope>NUCLEOTIDE SEQUENCE</scope>
    <source>
        <strain evidence="2">SsRV-SsAE</strain>
    </source>
</reference>
<protein>
    <submittedName>
        <fullName evidence="2">Uncharacterized protein</fullName>
    </submittedName>
</protein>
<accession>A0A6M3S362</accession>